<protein>
    <submittedName>
        <fullName evidence="2">Uncharacterized protein</fullName>
    </submittedName>
</protein>
<keyword evidence="3" id="KW-1185">Reference proteome</keyword>
<reference evidence="2" key="1">
    <citation type="submission" date="2021-02" db="EMBL/GenBank/DDBJ databases">
        <authorList>
            <person name="Dougan E. K."/>
            <person name="Rhodes N."/>
            <person name="Thang M."/>
            <person name="Chan C."/>
        </authorList>
    </citation>
    <scope>NUCLEOTIDE SEQUENCE</scope>
</reference>
<accession>A0A812UVW1</accession>
<feature type="region of interest" description="Disordered" evidence="1">
    <location>
        <begin position="85"/>
        <end position="118"/>
    </location>
</feature>
<sequence length="229" mass="26863">MPYTQQMDSLRLFHNSMISGGMRGRGKGVKGRPTGSYEEKLNYRNYDGEGANQWKDEKIRLAREKRNRYGEVSVAAALSRADGPLYTEHKQIDPQLGRPNQEDESTEEEQELSGDLQPGYMCAEEQSESRWREEETWQTWDQDHHNQWWSRAADGDDARAEEAWKERQERQLWERPQYTRPKTEAKVDFSHLLNRHLDQMLSLRQLLLGKLGLIAMHCKSSSKVKTRPR</sequence>
<name>A0A812UVW1_SYMPI</name>
<dbReference type="EMBL" id="CAJNIZ010039335">
    <property type="protein sequence ID" value="CAE7589292.1"/>
    <property type="molecule type" value="Genomic_DNA"/>
</dbReference>
<organism evidence="2 3">
    <name type="scientific">Symbiodinium pilosum</name>
    <name type="common">Dinoflagellate</name>
    <dbReference type="NCBI Taxonomy" id="2952"/>
    <lineage>
        <taxon>Eukaryota</taxon>
        <taxon>Sar</taxon>
        <taxon>Alveolata</taxon>
        <taxon>Dinophyceae</taxon>
        <taxon>Suessiales</taxon>
        <taxon>Symbiodiniaceae</taxon>
        <taxon>Symbiodinium</taxon>
    </lineage>
</organism>
<evidence type="ECO:0000313" key="2">
    <source>
        <dbReference type="EMBL" id="CAE7589292.1"/>
    </source>
</evidence>
<gene>
    <name evidence="2" type="ORF">SPIL2461_LOCUS15716</name>
</gene>
<comment type="caution">
    <text evidence="2">The sequence shown here is derived from an EMBL/GenBank/DDBJ whole genome shotgun (WGS) entry which is preliminary data.</text>
</comment>
<feature type="compositionally biased region" description="Acidic residues" evidence="1">
    <location>
        <begin position="102"/>
        <end position="112"/>
    </location>
</feature>
<proteinExistence type="predicted"/>
<dbReference type="AlphaFoldDB" id="A0A812UVW1"/>
<evidence type="ECO:0000256" key="1">
    <source>
        <dbReference type="SAM" id="MobiDB-lite"/>
    </source>
</evidence>
<dbReference type="Proteomes" id="UP000649617">
    <property type="component" value="Unassembled WGS sequence"/>
</dbReference>
<dbReference type="OrthoDB" id="10272462at2759"/>
<evidence type="ECO:0000313" key="3">
    <source>
        <dbReference type="Proteomes" id="UP000649617"/>
    </source>
</evidence>